<dbReference type="EMBL" id="MHCS01000009">
    <property type="protein sequence ID" value="OGY26842.1"/>
    <property type="molecule type" value="Genomic_DNA"/>
</dbReference>
<evidence type="ECO:0000256" key="3">
    <source>
        <dbReference type="ARBA" id="ARBA00022777"/>
    </source>
</evidence>
<evidence type="ECO:0000256" key="2">
    <source>
        <dbReference type="ARBA" id="ARBA00022741"/>
    </source>
</evidence>
<dbReference type="Pfam" id="PF00781">
    <property type="entry name" value="DAGK_cat"/>
    <property type="match status" value="1"/>
</dbReference>
<sequence length="299" mass="32287">MSRVRYIVNPKANNSDGERISKFLQNLGLDVRVSSSLENATQLTREAVNGGFKIIIAVGGDGVVNAVVNGLAPEFSSFLGIIPVGSGNDFAKGLGYHKFGTTAYISAYCASLEQSRVLTVRTVDLIRVDFAGQTVYGTNQFTFGFSGIVAHEVAKLQKRTQGVYVRTALRSAWNAAATQIDGYYRGEVFDVYITNGKTLAGGIKIAPQADLRDGKIEGLIIPNKARPVRYFLIGLGKLGLIRSRLAKMLGIRAFQIEDSVSFVTTEKLFAQLDGEPFTLPIGDFKVAVSPRALGVITPE</sequence>
<dbReference type="PROSITE" id="PS50146">
    <property type="entry name" value="DAGK"/>
    <property type="match status" value="1"/>
</dbReference>
<proteinExistence type="predicted"/>
<dbReference type="Gene3D" id="3.40.50.10330">
    <property type="entry name" value="Probable inorganic polyphosphate/atp-NAD kinase, domain 1"/>
    <property type="match status" value="1"/>
</dbReference>
<dbReference type="Gene3D" id="2.60.200.40">
    <property type="match status" value="1"/>
</dbReference>
<evidence type="ECO:0000256" key="1">
    <source>
        <dbReference type="ARBA" id="ARBA00022679"/>
    </source>
</evidence>
<name>A0A1G1WGK1_9BACT</name>
<feature type="domain" description="DAGKc" evidence="5">
    <location>
        <begin position="1"/>
        <end position="132"/>
    </location>
</feature>
<protein>
    <recommendedName>
        <fullName evidence="5">DAGKc domain-containing protein</fullName>
    </recommendedName>
</protein>
<dbReference type="SMART" id="SM00046">
    <property type="entry name" value="DAGKc"/>
    <property type="match status" value="1"/>
</dbReference>
<gene>
    <name evidence="6" type="ORF">A2Z11_01520</name>
</gene>
<dbReference type="InterPro" id="IPR045540">
    <property type="entry name" value="YegS/DAGK_C"/>
</dbReference>
<comment type="caution">
    <text evidence="6">The sequence shown here is derived from an EMBL/GenBank/DDBJ whole genome shotgun (WGS) entry which is preliminary data.</text>
</comment>
<keyword evidence="3" id="KW-0418">Kinase</keyword>
<dbReference type="Proteomes" id="UP000176389">
    <property type="component" value="Unassembled WGS sequence"/>
</dbReference>
<dbReference type="STRING" id="1802596.A2Z11_01520"/>
<dbReference type="GO" id="GO:0016301">
    <property type="term" value="F:kinase activity"/>
    <property type="evidence" value="ECO:0007669"/>
    <property type="project" value="InterPro"/>
</dbReference>
<dbReference type="Pfam" id="PF19279">
    <property type="entry name" value="YegS_C"/>
    <property type="match status" value="1"/>
</dbReference>
<evidence type="ECO:0000259" key="5">
    <source>
        <dbReference type="PROSITE" id="PS50146"/>
    </source>
</evidence>
<keyword evidence="1" id="KW-0808">Transferase</keyword>
<dbReference type="InterPro" id="IPR016064">
    <property type="entry name" value="NAD/diacylglycerol_kinase_sf"/>
</dbReference>
<dbReference type="InterPro" id="IPR050187">
    <property type="entry name" value="Lipid_Phosphate_FormReg"/>
</dbReference>
<evidence type="ECO:0000256" key="4">
    <source>
        <dbReference type="ARBA" id="ARBA00022840"/>
    </source>
</evidence>
<accession>A0A1G1WGK1</accession>
<reference evidence="6 7" key="1">
    <citation type="journal article" date="2016" name="Nat. Commun.">
        <title>Thousands of microbial genomes shed light on interconnected biogeochemical processes in an aquifer system.</title>
        <authorList>
            <person name="Anantharaman K."/>
            <person name="Brown C.T."/>
            <person name="Hug L.A."/>
            <person name="Sharon I."/>
            <person name="Castelle C.J."/>
            <person name="Probst A.J."/>
            <person name="Thomas B.C."/>
            <person name="Singh A."/>
            <person name="Wilkins M.J."/>
            <person name="Karaoz U."/>
            <person name="Brodie E.L."/>
            <person name="Williams K.H."/>
            <person name="Hubbard S.S."/>
            <person name="Banfield J.F."/>
        </authorList>
    </citation>
    <scope>NUCLEOTIDE SEQUENCE [LARGE SCALE GENOMIC DNA]</scope>
</reference>
<evidence type="ECO:0000313" key="6">
    <source>
        <dbReference type="EMBL" id="OGY26842.1"/>
    </source>
</evidence>
<dbReference type="InterPro" id="IPR017438">
    <property type="entry name" value="ATP-NAD_kinase_N"/>
</dbReference>
<dbReference type="InterPro" id="IPR001206">
    <property type="entry name" value="Diacylglycerol_kinase_cat_dom"/>
</dbReference>
<dbReference type="PANTHER" id="PTHR12358:SF54">
    <property type="entry name" value="SPHINGOSINE KINASE RELATED PROTEIN"/>
    <property type="match status" value="1"/>
</dbReference>
<keyword evidence="4" id="KW-0067">ATP-binding</keyword>
<dbReference type="PANTHER" id="PTHR12358">
    <property type="entry name" value="SPHINGOSINE KINASE"/>
    <property type="match status" value="1"/>
</dbReference>
<evidence type="ECO:0000313" key="7">
    <source>
        <dbReference type="Proteomes" id="UP000176389"/>
    </source>
</evidence>
<dbReference type="SUPFAM" id="SSF111331">
    <property type="entry name" value="NAD kinase/diacylglycerol kinase-like"/>
    <property type="match status" value="1"/>
</dbReference>
<organism evidence="6 7">
    <name type="scientific">Candidatus Woykebacteria bacterium RBG_16_43_9</name>
    <dbReference type="NCBI Taxonomy" id="1802596"/>
    <lineage>
        <taxon>Bacteria</taxon>
        <taxon>Candidatus Woykeibacteriota</taxon>
    </lineage>
</organism>
<keyword evidence="2" id="KW-0547">Nucleotide-binding</keyword>
<dbReference type="AlphaFoldDB" id="A0A1G1WGK1"/>